<reference evidence="1 2" key="1">
    <citation type="journal article" date="2017" name="Int. J. Syst. Evol. Microbiol.">
        <title>Pseudokineococcus basanitobsidens sp. nov., isolated from volcanic rock.</title>
        <authorList>
            <person name="Lee D.W."/>
            <person name="Park M.Y."/>
            <person name="Kim J.J."/>
            <person name="Kim B.S."/>
        </authorList>
    </citation>
    <scope>NUCLEOTIDE SEQUENCE [LARGE SCALE GENOMIC DNA]</scope>
    <source>
        <strain evidence="1 2">DSM 103726</strain>
    </source>
</reference>
<name>A0ABU8RGR5_9ACTN</name>
<keyword evidence="2" id="KW-1185">Reference proteome</keyword>
<organism evidence="1 2">
    <name type="scientific">Pseudokineococcus basanitobsidens</name>
    <dbReference type="NCBI Taxonomy" id="1926649"/>
    <lineage>
        <taxon>Bacteria</taxon>
        <taxon>Bacillati</taxon>
        <taxon>Actinomycetota</taxon>
        <taxon>Actinomycetes</taxon>
        <taxon>Kineosporiales</taxon>
        <taxon>Kineosporiaceae</taxon>
        <taxon>Pseudokineococcus</taxon>
    </lineage>
</organism>
<proteinExistence type="predicted"/>
<comment type="caution">
    <text evidence="1">The sequence shown here is derived from an EMBL/GenBank/DDBJ whole genome shotgun (WGS) entry which is preliminary data.</text>
</comment>
<protein>
    <submittedName>
        <fullName evidence="1">Uncharacterized protein</fullName>
    </submittedName>
</protein>
<evidence type="ECO:0000313" key="2">
    <source>
        <dbReference type="Proteomes" id="UP001387100"/>
    </source>
</evidence>
<accession>A0ABU8RGR5</accession>
<evidence type="ECO:0000313" key="1">
    <source>
        <dbReference type="EMBL" id="MEJ5944206.1"/>
    </source>
</evidence>
<gene>
    <name evidence="1" type="ORF">WDZ17_02725</name>
</gene>
<sequence length="285" mass="30641">MGDQAARAGAGAVIVGDRDGGVDVYLDAARAGDAHEAGFVEDGEYTSVYRVDGAVLELLDDDGYVVVDLSGEVDEAGLRSLIRDYLRRRPIAPSTASPLDFAEAWLRADWDFQRSRRPRWLHRRMNPASPPTRGELVAPPGAPAPRLVRPWLLREVVAEVLARLPEGAVRVEEAAAGDRATFHLLPRAAGAVDVLLLHGLTRVDVCIAGSAPIEIAAPENVNYGPPHRFWRDDVHDVLIAVSQGEAVVALDAAGLAHMVELPGGRLGVSAQGRARWPASRPCAWD</sequence>
<dbReference type="EMBL" id="JBBIAA010000002">
    <property type="protein sequence ID" value="MEJ5944206.1"/>
    <property type="molecule type" value="Genomic_DNA"/>
</dbReference>
<dbReference type="Proteomes" id="UP001387100">
    <property type="component" value="Unassembled WGS sequence"/>
</dbReference>